<keyword evidence="3" id="KW-1185">Reference proteome</keyword>
<evidence type="ECO:0000256" key="1">
    <source>
        <dbReference type="SAM" id="MobiDB-lite"/>
    </source>
</evidence>
<accession>A0A6G1HGE4</accession>
<dbReference type="AlphaFoldDB" id="A0A6G1HGE4"/>
<feature type="region of interest" description="Disordered" evidence="1">
    <location>
        <begin position="144"/>
        <end position="166"/>
    </location>
</feature>
<sequence>MSCWLSHRRPTGDQHSATPSTGPGLRCTSRGTVHSLIIAGRGGRTSLELLWQSTARPVKIVDAATGLGPCLSPKLANERGQKPTICTVPPPIPLLSTWRGSNGALTRLRQATPLGQRAWNWWRGRRRGGGGCGHAHVLRGLTSHLSTHQSAKGSRHSTDAPATKGV</sequence>
<protein>
    <submittedName>
        <fullName evidence="2">Uncharacterized protein</fullName>
    </submittedName>
</protein>
<gene>
    <name evidence="2" type="ORF">K402DRAFT_77196</name>
</gene>
<organism evidence="2 3">
    <name type="scientific">Aulographum hederae CBS 113979</name>
    <dbReference type="NCBI Taxonomy" id="1176131"/>
    <lineage>
        <taxon>Eukaryota</taxon>
        <taxon>Fungi</taxon>
        <taxon>Dikarya</taxon>
        <taxon>Ascomycota</taxon>
        <taxon>Pezizomycotina</taxon>
        <taxon>Dothideomycetes</taxon>
        <taxon>Pleosporomycetidae</taxon>
        <taxon>Aulographales</taxon>
        <taxon>Aulographaceae</taxon>
    </lineage>
</organism>
<evidence type="ECO:0000313" key="3">
    <source>
        <dbReference type="Proteomes" id="UP000800041"/>
    </source>
</evidence>
<dbReference type="Proteomes" id="UP000800041">
    <property type="component" value="Unassembled WGS sequence"/>
</dbReference>
<evidence type="ECO:0000313" key="2">
    <source>
        <dbReference type="EMBL" id="KAF1992008.1"/>
    </source>
</evidence>
<reference evidence="2" key="1">
    <citation type="journal article" date="2020" name="Stud. Mycol.">
        <title>101 Dothideomycetes genomes: a test case for predicting lifestyles and emergence of pathogens.</title>
        <authorList>
            <person name="Haridas S."/>
            <person name="Albert R."/>
            <person name="Binder M."/>
            <person name="Bloem J."/>
            <person name="Labutti K."/>
            <person name="Salamov A."/>
            <person name="Andreopoulos B."/>
            <person name="Baker S."/>
            <person name="Barry K."/>
            <person name="Bills G."/>
            <person name="Bluhm B."/>
            <person name="Cannon C."/>
            <person name="Castanera R."/>
            <person name="Culley D."/>
            <person name="Daum C."/>
            <person name="Ezra D."/>
            <person name="Gonzalez J."/>
            <person name="Henrissat B."/>
            <person name="Kuo A."/>
            <person name="Liang C."/>
            <person name="Lipzen A."/>
            <person name="Lutzoni F."/>
            <person name="Magnuson J."/>
            <person name="Mondo S."/>
            <person name="Nolan M."/>
            <person name="Ohm R."/>
            <person name="Pangilinan J."/>
            <person name="Park H.-J."/>
            <person name="Ramirez L."/>
            <person name="Alfaro M."/>
            <person name="Sun H."/>
            <person name="Tritt A."/>
            <person name="Yoshinaga Y."/>
            <person name="Zwiers L.-H."/>
            <person name="Turgeon B."/>
            <person name="Goodwin S."/>
            <person name="Spatafora J."/>
            <person name="Crous P."/>
            <person name="Grigoriev I."/>
        </authorList>
    </citation>
    <scope>NUCLEOTIDE SEQUENCE</scope>
    <source>
        <strain evidence="2">CBS 113979</strain>
    </source>
</reference>
<name>A0A6G1HGE4_9PEZI</name>
<feature type="region of interest" description="Disordered" evidence="1">
    <location>
        <begin position="1"/>
        <end position="26"/>
    </location>
</feature>
<dbReference type="EMBL" id="ML977138">
    <property type="protein sequence ID" value="KAF1992008.1"/>
    <property type="molecule type" value="Genomic_DNA"/>
</dbReference>
<proteinExistence type="predicted"/>